<feature type="domain" description="Phosphotyrosine protein phosphatase I" evidence="6">
    <location>
        <begin position="35"/>
        <end position="184"/>
    </location>
</feature>
<evidence type="ECO:0000256" key="1">
    <source>
        <dbReference type="ARBA" id="ARBA00011063"/>
    </source>
</evidence>
<keyword evidence="8" id="KW-1185">Reference proteome</keyword>
<reference evidence="7 8" key="1">
    <citation type="submission" date="2011-02" db="EMBL/GenBank/DDBJ databases">
        <authorList>
            <person name="Weinstock G."/>
            <person name="Sodergren E."/>
            <person name="Clifton S."/>
            <person name="Fulton L."/>
            <person name="Fulton B."/>
            <person name="Courtney L."/>
            <person name="Fronick C."/>
            <person name="Harrison M."/>
            <person name="Strong C."/>
            <person name="Farmer C."/>
            <person name="Delahaunty K."/>
            <person name="Markovic C."/>
            <person name="Hall O."/>
            <person name="Minx P."/>
            <person name="Tomlinson C."/>
            <person name="Mitreva M."/>
            <person name="Hou S."/>
            <person name="Chen J."/>
            <person name="Wollam A."/>
            <person name="Pepin K.H."/>
            <person name="Johnson M."/>
            <person name="Bhonagiri V."/>
            <person name="Zhang X."/>
            <person name="Suruliraj S."/>
            <person name="Warren W."/>
            <person name="Chinwalla A."/>
            <person name="Mardis E.R."/>
            <person name="Wilson R.K."/>
        </authorList>
    </citation>
    <scope>NUCLEOTIDE SEQUENCE [LARGE SCALE GENOMIC DNA]</scope>
    <source>
        <strain evidence="7 8">YIT 11859</strain>
    </source>
</reference>
<comment type="similarity">
    <text evidence="1">Belongs to the low molecular weight phosphotyrosine protein phosphatase family.</text>
</comment>
<comment type="caution">
    <text evidence="7">The sequence shown here is derived from an EMBL/GenBank/DDBJ whole genome shotgun (WGS) entry which is preliminary data.</text>
</comment>
<dbReference type="SMART" id="SM00226">
    <property type="entry name" value="LMWPc"/>
    <property type="match status" value="1"/>
</dbReference>
<evidence type="ECO:0000259" key="6">
    <source>
        <dbReference type="SMART" id="SM00226"/>
    </source>
</evidence>
<dbReference type="eggNOG" id="COG0394">
    <property type="taxonomic scope" value="Bacteria"/>
</dbReference>
<dbReference type="Pfam" id="PF01451">
    <property type="entry name" value="LMWPc"/>
    <property type="match status" value="1"/>
</dbReference>
<evidence type="ECO:0000256" key="3">
    <source>
        <dbReference type="ARBA" id="ARBA00022801"/>
    </source>
</evidence>
<sequence length="198" mass="21994">MQKAFGARKLLQPACGVRERGVINSSIKKNAKNMVKVLFVCMGNICRSPTAEAVFKKMVKEAGLTDKVIVDSAGTHGYHVGEAPDVRAQIAGRKRGYDLSELRARQITSDDFRECDFILAMDWENLTAMQQICPPMYKHKLALLMRYATEYDTAVVPDPYYGGNEGFNTVLDYCEDACEGLLEVVKKRASVYIPGSAL</sequence>
<evidence type="ECO:0000313" key="7">
    <source>
        <dbReference type="EMBL" id="EGG54060.1"/>
    </source>
</evidence>
<dbReference type="PRINTS" id="PR00719">
    <property type="entry name" value="LMWPTPASE"/>
</dbReference>
<gene>
    <name evidence="7" type="ORF">HMPREF9439_01564</name>
</gene>
<organism evidence="7 8">
    <name type="scientific">Parasutterella excrementihominis YIT 11859</name>
    <dbReference type="NCBI Taxonomy" id="762966"/>
    <lineage>
        <taxon>Bacteria</taxon>
        <taxon>Pseudomonadati</taxon>
        <taxon>Pseudomonadota</taxon>
        <taxon>Betaproteobacteria</taxon>
        <taxon>Burkholderiales</taxon>
        <taxon>Sutterellaceae</taxon>
        <taxon>Parasutterella</taxon>
    </lineage>
</organism>
<dbReference type="EMBL" id="AFBP01000047">
    <property type="protein sequence ID" value="EGG54060.1"/>
    <property type="molecule type" value="Genomic_DNA"/>
</dbReference>
<dbReference type="SUPFAM" id="SSF52788">
    <property type="entry name" value="Phosphotyrosine protein phosphatases I"/>
    <property type="match status" value="1"/>
</dbReference>
<feature type="active site" description="Nucleophile" evidence="5">
    <location>
        <position position="41"/>
    </location>
</feature>
<feature type="active site" description="Proton donor" evidence="5">
    <location>
        <position position="158"/>
    </location>
</feature>
<evidence type="ECO:0000256" key="2">
    <source>
        <dbReference type="ARBA" id="ARBA00013064"/>
    </source>
</evidence>
<evidence type="ECO:0000256" key="4">
    <source>
        <dbReference type="ARBA" id="ARBA00022912"/>
    </source>
</evidence>
<dbReference type="AlphaFoldDB" id="F3QKV0"/>
<keyword evidence="3" id="KW-0378">Hydrolase</keyword>
<dbReference type="GO" id="GO:0004725">
    <property type="term" value="F:protein tyrosine phosphatase activity"/>
    <property type="evidence" value="ECO:0007669"/>
    <property type="project" value="UniProtKB-EC"/>
</dbReference>
<dbReference type="InterPro" id="IPR017867">
    <property type="entry name" value="Tyr_phospatase_low_mol_wt"/>
</dbReference>
<dbReference type="InterPro" id="IPR036196">
    <property type="entry name" value="Ptyr_pPase_sf"/>
</dbReference>
<dbReference type="InterPro" id="IPR050438">
    <property type="entry name" value="LMW_PTPase"/>
</dbReference>
<dbReference type="PANTHER" id="PTHR11717">
    <property type="entry name" value="LOW MOLECULAR WEIGHT PROTEIN TYROSINE PHOSPHATASE"/>
    <property type="match status" value="1"/>
</dbReference>
<feature type="active site" evidence="5">
    <location>
        <position position="47"/>
    </location>
</feature>
<dbReference type="HOGENOM" id="CLU_071415_2_2_4"/>
<proteinExistence type="inferred from homology"/>
<dbReference type="Proteomes" id="UP000005156">
    <property type="component" value="Unassembled WGS sequence"/>
</dbReference>
<evidence type="ECO:0000256" key="5">
    <source>
        <dbReference type="PIRSR" id="PIRSR617867-1"/>
    </source>
</evidence>
<protein>
    <recommendedName>
        <fullName evidence="2">protein-tyrosine-phosphatase</fullName>
        <ecNumber evidence="2">3.1.3.48</ecNumber>
    </recommendedName>
</protein>
<dbReference type="PANTHER" id="PTHR11717:SF7">
    <property type="entry name" value="LOW MOLECULAR WEIGHT PHOSPHOTYROSINE PROTEIN PHOSPHATASE"/>
    <property type="match status" value="1"/>
</dbReference>
<dbReference type="CDD" id="cd16343">
    <property type="entry name" value="LMWPTP"/>
    <property type="match status" value="1"/>
</dbReference>
<dbReference type="Gene3D" id="3.40.50.2300">
    <property type="match status" value="1"/>
</dbReference>
<dbReference type="FunFam" id="3.40.50.2300:FF:000113">
    <property type="entry name" value="Low molecular weight protein-tyrosine-phosphatase"/>
    <property type="match status" value="1"/>
</dbReference>
<name>F3QKV0_9BURK</name>
<accession>F3QKV0</accession>
<keyword evidence="4" id="KW-0904">Protein phosphatase</keyword>
<dbReference type="InterPro" id="IPR023485">
    <property type="entry name" value="Ptyr_pPase"/>
</dbReference>
<dbReference type="EC" id="3.1.3.48" evidence="2"/>
<evidence type="ECO:0000313" key="8">
    <source>
        <dbReference type="Proteomes" id="UP000005156"/>
    </source>
</evidence>